<gene>
    <name evidence="2" type="ORF">HEB29_003958</name>
</gene>
<accession>A0A7Y9HE95</accession>
<evidence type="ECO:0000259" key="1">
    <source>
        <dbReference type="PROSITE" id="PS50057"/>
    </source>
</evidence>
<organism evidence="2 3">
    <name type="scientific">Streptomyces fulvorobeus</name>
    <dbReference type="NCBI Taxonomy" id="284028"/>
    <lineage>
        <taxon>Bacteria</taxon>
        <taxon>Bacillati</taxon>
        <taxon>Actinomycetota</taxon>
        <taxon>Actinomycetes</taxon>
        <taxon>Kitasatosporales</taxon>
        <taxon>Streptomycetaceae</taxon>
        <taxon>Streptomyces</taxon>
    </lineage>
</organism>
<name>A0A7Y9HE95_9ACTN</name>
<dbReference type="EMBL" id="JACCCF010000001">
    <property type="protein sequence ID" value="NYE42947.1"/>
    <property type="molecule type" value="Genomic_DNA"/>
</dbReference>
<dbReference type="InterPro" id="IPR000299">
    <property type="entry name" value="FERM_domain"/>
</dbReference>
<dbReference type="AlphaFoldDB" id="A0A7Y9HE95"/>
<comment type="caution">
    <text evidence="2">The sequence shown here is derived from an EMBL/GenBank/DDBJ whole genome shotgun (WGS) entry which is preliminary data.</text>
</comment>
<dbReference type="PROSITE" id="PS50057">
    <property type="entry name" value="FERM_3"/>
    <property type="match status" value="1"/>
</dbReference>
<feature type="domain" description="FERM" evidence="1">
    <location>
        <begin position="73"/>
        <end position="116"/>
    </location>
</feature>
<proteinExistence type="predicted"/>
<protein>
    <recommendedName>
        <fullName evidence="1">FERM domain-containing protein</fullName>
    </recommendedName>
</protein>
<sequence>MTAEFVSPDPQEIVNALGVEPEITGETQRTVNLVDVTGEDLAFSYDAVGQSVNVRWCTPSGKVMLHLFREGATLLRVDEGDDKTQLVVDFRTGDTAGELRLQVFPEVSISETSFFS</sequence>
<reference evidence="2 3" key="1">
    <citation type="submission" date="2020-07" db="EMBL/GenBank/DDBJ databases">
        <title>Sequencing the genomes of 1000 actinobacteria strains.</title>
        <authorList>
            <person name="Klenk H.-P."/>
        </authorList>
    </citation>
    <scope>NUCLEOTIDE SEQUENCE [LARGE SCALE GENOMIC DNA]</scope>
    <source>
        <strain evidence="2 3">DSM 41455</strain>
    </source>
</reference>
<evidence type="ECO:0000313" key="3">
    <source>
        <dbReference type="Proteomes" id="UP000530403"/>
    </source>
</evidence>
<dbReference type="Proteomes" id="UP000530403">
    <property type="component" value="Unassembled WGS sequence"/>
</dbReference>
<evidence type="ECO:0000313" key="2">
    <source>
        <dbReference type="EMBL" id="NYE42947.1"/>
    </source>
</evidence>
<dbReference type="RefSeq" id="WP_179764183.1">
    <property type="nucleotide sequence ID" value="NZ_BAAAUE010000009.1"/>
</dbReference>